<feature type="compositionally biased region" description="Polar residues" evidence="11">
    <location>
        <begin position="125"/>
        <end position="148"/>
    </location>
</feature>
<evidence type="ECO:0000256" key="8">
    <source>
        <dbReference type="ARBA" id="ARBA00022786"/>
    </source>
</evidence>
<dbReference type="EMBL" id="LNIX01000011">
    <property type="protein sequence ID" value="OXA48974.1"/>
    <property type="molecule type" value="Genomic_DNA"/>
</dbReference>
<feature type="region of interest" description="Disordered" evidence="11">
    <location>
        <begin position="1"/>
        <end position="28"/>
    </location>
</feature>
<evidence type="ECO:0000256" key="4">
    <source>
        <dbReference type="ARBA" id="ARBA00012483"/>
    </source>
</evidence>
<feature type="compositionally biased region" description="Polar residues" evidence="11">
    <location>
        <begin position="79"/>
        <end position="99"/>
    </location>
</feature>
<dbReference type="Pfam" id="PF21362">
    <property type="entry name" value="Sina_RING"/>
    <property type="match status" value="1"/>
</dbReference>
<feature type="region of interest" description="Disordered" evidence="11">
    <location>
        <begin position="244"/>
        <end position="267"/>
    </location>
</feature>
<dbReference type="InterPro" id="IPR049548">
    <property type="entry name" value="Sina-like_RING"/>
</dbReference>
<dbReference type="SUPFAM" id="SSF57850">
    <property type="entry name" value="RING/U-box"/>
    <property type="match status" value="1"/>
</dbReference>
<evidence type="ECO:0000256" key="5">
    <source>
        <dbReference type="ARBA" id="ARBA00022679"/>
    </source>
</evidence>
<feature type="region of interest" description="Disordered" evidence="11">
    <location>
        <begin position="49"/>
        <end position="99"/>
    </location>
</feature>
<dbReference type="GO" id="GO:0061630">
    <property type="term" value="F:ubiquitin protein ligase activity"/>
    <property type="evidence" value="ECO:0007669"/>
    <property type="project" value="UniProtKB-EC"/>
</dbReference>
<dbReference type="Proteomes" id="UP000198287">
    <property type="component" value="Unassembled WGS sequence"/>
</dbReference>
<sequence>MGNVLSSNIQNGVPYPSPSSLNSSPERPHDPCDIFCECENCDTVYNNASLTSTTQPRGFNDYPSSTTPYSGRVPPPPAANSTSRDAISTNYGGQPIQPLSTVPTREFVSLARSRQELTRVDPPRTQITGRSQVASSSPTQLISASSQETSRITAASSTSRIRTAPSRARITIAQSTSTMTIAPTTPTIIAPLPLIRTAPSRPTITTAQSTSRITIAQRTSIMPTAPSATSLRSTRTLSTIRSPDRLTEVNRTSLPSTSRSRPPLPISWDLLPTPPSNVYRILERPMSSSASKSTEVSSSTSRETWPSYLFEDSVDEVSNMLECSICLDLCAGRITQCKNGHNICATHIPQISTCPICRASYDAGCSRNLLAEKLIVQERKKIEMKEEQKKLLDNMEKLKIRKIKCIPKPKEVDKPCRYAADGCAYQGGTTRLQEHQLICHFQPIECCFKTDGCQNSSIQFSDYILHLRNVHSVKTFSNEAYVKFYVNRGRKWVRDGSSSMAIIQGPLGTENFVLRAIQSDDDVIIWVAIHENPQRAYRLRTELKLDDKNYARFGIDGLVQNTTRDRSPAMYLTIPVKHLKTNLRQETNRGNYVREYWAVTVKIIG</sequence>
<comment type="catalytic activity">
    <reaction evidence="1">
        <text>S-ubiquitinyl-[E2 ubiquitin-conjugating enzyme]-L-cysteine + [acceptor protein]-L-lysine = [E2 ubiquitin-conjugating enzyme]-L-cysteine + N(6)-ubiquitinyl-[acceptor protein]-L-lysine.</text>
        <dbReference type="EC" id="2.3.2.27"/>
    </reaction>
</comment>
<evidence type="ECO:0000256" key="11">
    <source>
        <dbReference type="SAM" id="MobiDB-lite"/>
    </source>
</evidence>
<name>A0A226DVY9_FOLCA</name>
<evidence type="ECO:0000259" key="12">
    <source>
        <dbReference type="PROSITE" id="PS51081"/>
    </source>
</evidence>
<dbReference type="OMA" id="NICATHI"/>
<keyword evidence="9" id="KW-0862">Zinc</keyword>
<dbReference type="UniPathway" id="UPA00143"/>
<feature type="region of interest" description="Disordered" evidence="11">
    <location>
        <begin position="114"/>
        <end position="165"/>
    </location>
</feature>
<dbReference type="AlphaFoldDB" id="A0A226DVY9"/>
<dbReference type="PANTHER" id="PTHR10315:SF117">
    <property type="entry name" value="RING-TYPE E3 UBIQUITIN TRANSFERASE"/>
    <property type="match status" value="1"/>
</dbReference>
<comment type="caution">
    <text evidence="13">The sequence shown here is derived from an EMBL/GenBank/DDBJ whole genome shotgun (WGS) entry which is preliminary data.</text>
</comment>
<dbReference type="PROSITE" id="PS51081">
    <property type="entry name" value="ZF_SIAH"/>
    <property type="match status" value="1"/>
</dbReference>
<dbReference type="OrthoDB" id="4788989at2759"/>
<accession>A0A226DVY9</accession>
<protein>
    <recommendedName>
        <fullName evidence="4">RING-type E3 ubiquitin transferase</fullName>
        <ecNumber evidence="4">2.3.2.27</ecNumber>
    </recommendedName>
</protein>
<dbReference type="GO" id="GO:0016567">
    <property type="term" value="P:protein ubiquitination"/>
    <property type="evidence" value="ECO:0007669"/>
    <property type="project" value="UniProtKB-UniPathway"/>
</dbReference>
<dbReference type="Gene3D" id="3.30.40.10">
    <property type="entry name" value="Zinc/RING finger domain, C3HC4 (zinc finger)"/>
    <property type="match status" value="2"/>
</dbReference>
<organism evidence="13 14">
    <name type="scientific">Folsomia candida</name>
    <name type="common">Springtail</name>
    <dbReference type="NCBI Taxonomy" id="158441"/>
    <lineage>
        <taxon>Eukaryota</taxon>
        <taxon>Metazoa</taxon>
        <taxon>Ecdysozoa</taxon>
        <taxon>Arthropoda</taxon>
        <taxon>Hexapoda</taxon>
        <taxon>Collembola</taxon>
        <taxon>Entomobryomorpha</taxon>
        <taxon>Isotomoidea</taxon>
        <taxon>Isotomidae</taxon>
        <taxon>Proisotominae</taxon>
        <taxon>Folsomia</taxon>
    </lineage>
</organism>
<comment type="pathway">
    <text evidence="2">Protein modification; protein ubiquitination.</text>
</comment>
<evidence type="ECO:0000256" key="2">
    <source>
        <dbReference type="ARBA" id="ARBA00004906"/>
    </source>
</evidence>
<evidence type="ECO:0000256" key="3">
    <source>
        <dbReference type="ARBA" id="ARBA00009119"/>
    </source>
</evidence>
<dbReference type="InterPro" id="IPR052088">
    <property type="entry name" value="E3_ubiquitin-ligase_SINA"/>
</dbReference>
<evidence type="ECO:0000256" key="6">
    <source>
        <dbReference type="ARBA" id="ARBA00022723"/>
    </source>
</evidence>
<evidence type="ECO:0000313" key="14">
    <source>
        <dbReference type="Proteomes" id="UP000198287"/>
    </source>
</evidence>
<comment type="similarity">
    <text evidence="3">Belongs to the SINA (Seven in absentia) family.</text>
</comment>
<keyword evidence="14" id="KW-1185">Reference proteome</keyword>
<feature type="compositionally biased region" description="Low complexity" evidence="11">
    <location>
        <begin position="149"/>
        <end position="165"/>
    </location>
</feature>
<reference evidence="13 14" key="1">
    <citation type="submission" date="2015-12" db="EMBL/GenBank/DDBJ databases">
        <title>The genome of Folsomia candida.</title>
        <authorList>
            <person name="Faddeeva A."/>
            <person name="Derks M.F."/>
            <person name="Anvar Y."/>
            <person name="Smit S."/>
            <person name="Van Straalen N."/>
            <person name="Roelofs D."/>
        </authorList>
    </citation>
    <scope>NUCLEOTIDE SEQUENCE [LARGE SCALE GENOMIC DNA]</scope>
    <source>
        <strain evidence="13 14">VU population</strain>
        <tissue evidence="13">Whole body</tissue>
    </source>
</reference>
<feature type="compositionally biased region" description="Polar residues" evidence="11">
    <location>
        <begin position="1"/>
        <end position="11"/>
    </location>
</feature>
<feature type="compositionally biased region" description="Polar residues" evidence="11">
    <location>
        <begin position="49"/>
        <end position="69"/>
    </location>
</feature>
<dbReference type="SUPFAM" id="SSF49599">
    <property type="entry name" value="TRAF domain-like"/>
    <property type="match status" value="1"/>
</dbReference>
<evidence type="ECO:0000313" key="13">
    <source>
        <dbReference type="EMBL" id="OXA48974.1"/>
    </source>
</evidence>
<keyword evidence="6" id="KW-0479">Metal-binding</keyword>
<dbReference type="InterPro" id="IPR013083">
    <property type="entry name" value="Znf_RING/FYVE/PHD"/>
</dbReference>
<proteinExistence type="inferred from homology"/>
<evidence type="ECO:0000256" key="10">
    <source>
        <dbReference type="PROSITE-ProRule" id="PRU00455"/>
    </source>
</evidence>
<evidence type="ECO:0000256" key="7">
    <source>
        <dbReference type="ARBA" id="ARBA00022771"/>
    </source>
</evidence>
<dbReference type="GO" id="GO:0008270">
    <property type="term" value="F:zinc ion binding"/>
    <property type="evidence" value="ECO:0007669"/>
    <property type="project" value="UniProtKB-KW"/>
</dbReference>
<keyword evidence="8" id="KW-0833">Ubl conjugation pathway</keyword>
<keyword evidence="5" id="KW-0808">Transferase</keyword>
<gene>
    <name evidence="13" type="ORF">Fcan01_16331</name>
</gene>
<dbReference type="InterPro" id="IPR013010">
    <property type="entry name" value="Znf_SIAH"/>
</dbReference>
<evidence type="ECO:0000256" key="1">
    <source>
        <dbReference type="ARBA" id="ARBA00000900"/>
    </source>
</evidence>
<dbReference type="EC" id="2.3.2.27" evidence="4"/>
<evidence type="ECO:0000256" key="9">
    <source>
        <dbReference type="ARBA" id="ARBA00022833"/>
    </source>
</evidence>
<keyword evidence="7 10" id="KW-0863">Zinc-finger</keyword>
<dbReference type="PANTHER" id="PTHR10315">
    <property type="entry name" value="E3 UBIQUITIN PROTEIN LIGASE SIAH"/>
    <property type="match status" value="1"/>
</dbReference>
<dbReference type="GO" id="GO:0005737">
    <property type="term" value="C:cytoplasm"/>
    <property type="evidence" value="ECO:0007669"/>
    <property type="project" value="TreeGrafter"/>
</dbReference>
<feature type="compositionally biased region" description="Low complexity" evidence="11">
    <location>
        <begin position="251"/>
        <end position="261"/>
    </location>
</feature>
<feature type="domain" description="SIAH-type" evidence="12">
    <location>
        <begin position="411"/>
        <end position="472"/>
    </location>
</feature>